<evidence type="ECO:0000256" key="8">
    <source>
        <dbReference type="ARBA" id="ARBA00022842"/>
    </source>
</evidence>
<evidence type="ECO:0000259" key="14">
    <source>
        <dbReference type="Pfam" id="PF02880"/>
    </source>
</evidence>
<keyword evidence="9" id="KW-0413">Isomerase</keyword>
<dbReference type="FunFam" id="3.40.120.10:FF:000035">
    <property type="entry name" value="Pgm3p"/>
    <property type="match status" value="1"/>
</dbReference>
<dbReference type="EMBL" id="MU006785">
    <property type="protein sequence ID" value="KAF2640374.1"/>
    <property type="molecule type" value="Genomic_DNA"/>
</dbReference>
<keyword evidence="10" id="KW-0119">Carbohydrate metabolism</keyword>
<keyword evidence="8 11" id="KW-0460">Magnesium</keyword>
<dbReference type="Pfam" id="PF02879">
    <property type="entry name" value="PGM_PMM_II"/>
    <property type="match status" value="1"/>
</dbReference>
<dbReference type="InterPro" id="IPR036900">
    <property type="entry name" value="A-D-PHexomutase_C_sf"/>
</dbReference>
<dbReference type="Proteomes" id="UP000799753">
    <property type="component" value="Unassembled WGS sequence"/>
</dbReference>
<dbReference type="InterPro" id="IPR005844">
    <property type="entry name" value="A-D-PHexomutase_a/b/a-I"/>
</dbReference>
<dbReference type="Gene3D" id="3.40.120.10">
    <property type="entry name" value="Alpha-D-Glucose-1,6-Bisphosphate, subunit A, domain 3"/>
    <property type="match status" value="3"/>
</dbReference>
<proteinExistence type="inferred from homology"/>
<evidence type="ECO:0000256" key="7">
    <source>
        <dbReference type="ARBA" id="ARBA00022723"/>
    </source>
</evidence>
<evidence type="ECO:0000256" key="11">
    <source>
        <dbReference type="RuleBase" id="RU004326"/>
    </source>
</evidence>
<reference evidence="15" key="1">
    <citation type="journal article" date="2020" name="Stud. Mycol.">
        <title>101 Dothideomycetes genomes: a test case for predicting lifestyles and emergence of pathogens.</title>
        <authorList>
            <person name="Haridas S."/>
            <person name="Albert R."/>
            <person name="Binder M."/>
            <person name="Bloem J."/>
            <person name="Labutti K."/>
            <person name="Salamov A."/>
            <person name="Andreopoulos B."/>
            <person name="Baker S."/>
            <person name="Barry K."/>
            <person name="Bills G."/>
            <person name="Bluhm B."/>
            <person name="Cannon C."/>
            <person name="Castanera R."/>
            <person name="Culley D."/>
            <person name="Daum C."/>
            <person name="Ezra D."/>
            <person name="Gonzalez J."/>
            <person name="Henrissat B."/>
            <person name="Kuo A."/>
            <person name="Liang C."/>
            <person name="Lipzen A."/>
            <person name="Lutzoni F."/>
            <person name="Magnuson J."/>
            <person name="Mondo S."/>
            <person name="Nolan M."/>
            <person name="Ohm R."/>
            <person name="Pangilinan J."/>
            <person name="Park H.-J."/>
            <person name="Ramirez L."/>
            <person name="Alfaro M."/>
            <person name="Sun H."/>
            <person name="Tritt A."/>
            <person name="Yoshinaga Y."/>
            <person name="Zwiers L.-H."/>
            <person name="Turgeon B."/>
            <person name="Goodwin S."/>
            <person name="Spatafora J."/>
            <person name="Crous P."/>
            <person name="Grigoriev I."/>
        </authorList>
    </citation>
    <scope>NUCLEOTIDE SEQUENCE</scope>
    <source>
        <strain evidence="15">CBS 473.64</strain>
    </source>
</reference>
<evidence type="ECO:0000259" key="12">
    <source>
        <dbReference type="Pfam" id="PF02878"/>
    </source>
</evidence>
<dbReference type="PANTHER" id="PTHR45745">
    <property type="entry name" value="PHOSPHOMANNOMUTASE 45A"/>
    <property type="match status" value="1"/>
</dbReference>
<comment type="subcellular location">
    <subcellularLocation>
        <location evidence="2">Cytoplasm</location>
    </subcellularLocation>
</comment>
<dbReference type="GO" id="GO:0005634">
    <property type="term" value="C:nucleus"/>
    <property type="evidence" value="ECO:0007669"/>
    <property type="project" value="TreeGrafter"/>
</dbReference>
<dbReference type="PROSITE" id="PS00710">
    <property type="entry name" value="PGM_PMM"/>
    <property type="match status" value="1"/>
</dbReference>
<accession>A0A6A6S2A8</accession>
<evidence type="ECO:0000256" key="3">
    <source>
        <dbReference type="ARBA" id="ARBA00010231"/>
    </source>
</evidence>
<dbReference type="SUPFAM" id="SSF55957">
    <property type="entry name" value="Phosphoglucomutase, C-terminal domain"/>
    <property type="match status" value="1"/>
</dbReference>
<protein>
    <recommendedName>
        <fullName evidence="17">Phosphoglucomutase-like protein</fullName>
    </recommendedName>
</protein>
<feature type="domain" description="Alpha-D-phosphohexomutase alpha/beta/alpha" evidence="13">
    <location>
        <begin position="233"/>
        <end position="319"/>
    </location>
</feature>
<feature type="domain" description="Alpha-D-phosphohexomutase alpha/beta/alpha" evidence="14">
    <location>
        <begin position="330"/>
        <end position="435"/>
    </location>
</feature>
<evidence type="ECO:0000256" key="5">
    <source>
        <dbReference type="ARBA" id="ARBA00022526"/>
    </source>
</evidence>
<dbReference type="InterPro" id="IPR005846">
    <property type="entry name" value="A-D-PHexomutase_a/b/a-III"/>
</dbReference>
<keyword evidence="5" id="KW-0313">Glucose metabolism</keyword>
<dbReference type="GO" id="GO:0008973">
    <property type="term" value="F:phosphopentomutase activity"/>
    <property type="evidence" value="ECO:0007669"/>
    <property type="project" value="TreeGrafter"/>
</dbReference>
<evidence type="ECO:0000256" key="6">
    <source>
        <dbReference type="ARBA" id="ARBA00022553"/>
    </source>
</evidence>
<evidence type="ECO:0008006" key="17">
    <source>
        <dbReference type="Google" id="ProtNLM"/>
    </source>
</evidence>
<dbReference type="GO" id="GO:0000287">
    <property type="term" value="F:magnesium ion binding"/>
    <property type="evidence" value="ECO:0007669"/>
    <property type="project" value="InterPro"/>
</dbReference>
<keyword evidence="6" id="KW-0597">Phosphoprotein</keyword>
<sequence length="586" mass="64398">MAAPPDIKDLAREWLRLDRDKSTTDEIYKLLVQGNTNELESRLRNRIAFGTAGLRGPMQAGFACMNSLTVIQASQGLAAYLLQTEAQAKKRGVVIGYDARHNSEKFAKLTAAAFVAKGIKVWWYDMPTHTPMVPFGVRELDAVAGIMITASHNPARDNGYKVYWSNGCQIIPPHDTGIANAILDHLEPVSWDTSVVDSGDMLVEGALGLVQDQYHRAVKIAARPEGYSETMDPKLRFVYTPMHGVGLPAMQQCARDLGIFSQMVVVEAQAQPDPDFPTVKFPNPEEKGALDLAIATADSNSIPLILASDPDADRLAAAEKVSNAWHIFTGNELGILIGSYLFERYPADKPRDKMAMLASTVSSRMLHALAQKEGFHFVETLTGFKWLGNVSRDLGREGYDVIYAYEEALGYMIPQTVHDKDSISAAAVFLTAVSHWSSQNLTPYSKLQKLYEHIGFFADANTYLTSPSPTTTSTVFAAIRAAGDPYPTTIGTRKIVRWRDLTVGWDSKSEDHVPDLPVDPTAQMITCELDDGARFTVRGSGTEPKIKMYIECVGSSADGARKGALEIQNALLEEWFKPDVYGLKLA</sequence>
<evidence type="ECO:0000256" key="9">
    <source>
        <dbReference type="ARBA" id="ARBA00023235"/>
    </source>
</evidence>
<comment type="cofactor">
    <cofactor evidence="1">
        <name>Mg(2+)</name>
        <dbReference type="ChEBI" id="CHEBI:18420"/>
    </cofactor>
</comment>
<dbReference type="Pfam" id="PF02878">
    <property type="entry name" value="PGM_PMM_I"/>
    <property type="match status" value="1"/>
</dbReference>
<dbReference type="PANTHER" id="PTHR45745:SF1">
    <property type="entry name" value="PHOSPHOGLUCOMUTASE 2B-RELATED"/>
    <property type="match status" value="1"/>
</dbReference>
<gene>
    <name evidence="15" type="ORF">P280DRAFT_550137</name>
</gene>
<dbReference type="InterPro" id="IPR016055">
    <property type="entry name" value="A-D-PHexomutase_a/b/a-I/II/III"/>
</dbReference>
<evidence type="ECO:0000256" key="4">
    <source>
        <dbReference type="ARBA" id="ARBA00022490"/>
    </source>
</evidence>
<dbReference type="InterPro" id="IPR005845">
    <property type="entry name" value="A-D-PHexomutase_a/b/a-II"/>
</dbReference>
<dbReference type="CDD" id="cd05799">
    <property type="entry name" value="PGM2"/>
    <property type="match status" value="1"/>
</dbReference>
<evidence type="ECO:0000313" key="16">
    <source>
        <dbReference type="Proteomes" id="UP000799753"/>
    </source>
</evidence>
<keyword evidence="16" id="KW-1185">Reference proteome</keyword>
<comment type="similarity">
    <text evidence="3 11">Belongs to the phosphohexose mutase family.</text>
</comment>
<evidence type="ECO:0000313" key="15">
    <source>
        <dbReference type="EMBL" id="KAF2640374.1"/>
    </source>
</evidence>
<evidence type="ECO:0000256" key="10">
    <source>
        <dbReference type="ARBA" id="ARBA00023277"/>
    </source>
</evidence>
<keyword evidence="7 11" id="KW-0479">Metal-binding</keyword>
<dbReference type="InterPro" id="IPR016066">
    <property type="entry name" value="A-D-PHexomutase_CS"/>
</dbReference>
<feature type="domain" description="Alpha-D-phosphohexomutase alpha/beta/alpha" evidence="12">
    <location>
        <begin position="47"/>
        <end position="183"/>
    </location>
</feature>
<evidence type="ECO:0000256" key="2">
    <source>
        <dbReference type="ARBA" id="ARBA00004496"/>
    </source>
</evidence>
<dbReference type="SUPFAM" id="SSF53738">
    <property type="entry name" value="Phosphoglucomutase, first 3 domains"/>
    <property type="match status" value="3"/>
</dbReference>
<organism evidence="15 16">
    <name type="scientific">Massarina eburnea CBS 473.64</name>
    <dbReference type="NCBI Taxonomy" id="1395130"/>
    <lineage>
        <taxon>Eukaryota</taxon>
        <taxon>Fungi</taxon>
        <taxon>Dikarya</taxon>
        <taxon>Ascomycota</taxon>
        <taxon>Pezizomycotina</taxon>
        <taxon>Dothideomycetes</taxon>
        <taxon>Pleosporomycetidae</taxon>
        <taxon>Pleosporales</taxon>
        <taxon>Massarineae</taxon>
        <taxon>Massarinaceae</taxon>
        <taxon>Massarina</taxon>
    </lineage>
</organism>
<evidence type="ECO:0000259" key="13">
    <source>
        <dbReference type="Pfam" id="PF02879"/>
    </source>
</evidence>
<dbReference type="Pfam" id="PF02880">
    <property type="entry name" value="PGM_PMM_III"/>
    <property type="match status" value="1"/>
</dbReference>
<dbReference type="GO" id="GO:0006006">
    <property type="term" value="P:glucose metabolic process"/>
    <property type="evidence" value="ECO:0007669"/>
    <property type="project" value="UniProtKB-KW"/>
</dbReference>
<dbReference type="AlphaFoldDB" id="A0A6A6S2A8"/>
<evidence type="ECO:0000256" key="1">
    <source>
        <dbReference type="ARBA" id="ARBA00001946"/>
    </source>
</evidence>
<dbReference type="OrthoDB" id="8300170at2759"/>
<dbReference type="GO" id="GO:0005737">
    <property type="term" value="C:cytoplasm"/>
    <property type="evidence" value="ECO:0007669"/>
    <property type="project" value="UniProtKB-SubCell"/>
</dbReference>
<dbReference type="GO" id="GO:0006166">
    <property type="term" value="P:purine ribonucleoside salvage"/>
    <property type="evidence" value="ECO:0007669"/>
    <property type="project" value="TreeGrafter"/>
</dbReference>
<name>A0A6A6S2A8_9PLEO</name>
<keyword evidence="4" id="KW-0963">Cytoplasm</keyword>